<dbReference type="InterPro" id="IPR013497">
    <property type="entry name" value="Topo_IA_cen"/>
</dbReference>
<evidence type="ECO:0000256" key="2">
    <source>
        <dbReference type="ARBA" id="ARBA00009446"/>
    </source>
</evidence>
<dbReference type="HAMAP" id="MF_00952">
    <property type="entry name" value="Topoisom_1_prok"/>
    <property type="match status" value="1"/>
</dbReference>
<name>A0A1F6LLF1_9BACT</name>
<evidence type="ECO:0000259" key="9">
    <source>
        <dbReference type="PROSITE" id="PS50880"/>
    </source>
</evidence>
<dbReference type="PANTHER" id="PTHR42785:SF1">
    <property type="entry name" value="DNA TOPOISOMERASE"/>
    <property type="match status" value="1"/>
</dbReference>
<accession>A0A1F6LLF1</accession>
<evidence type="ECO:0000313" key="12">
    <source>
        <dbReference type="Proteomes" id="UP000177067"/>
    </source>
</evidence>
<dbReference type="NCBIfam" id="TIGR01051">
    <property type="entry name" value="topA_bact"/>
    <property type="match status" value="1"/>
</dbReference>
<sequence length="842" mass="94796">MANKLVIVESPTKAKTITKFLGKGFKVESSFGHVRDLPKSTMGIDIEGNTFEPVYEIPNTKKKKVTELRKLAKDADEILFATDEDREGEAISWHLAELLKIKTDKVKRLVFHEITKSAIEQAINNPRPLDINLVDAQQARRILDRLVGYELSPLLWKKVRYGLSAGRVQSVAVHLIVEKEIERSKFKSSEYFDLIASLSSDKEKFNAKLISYNSLAIPIGKDFDPDTGKLKKPENFTLLDNNKAIELSKKLLNTEPWVVSEINEKPYQTHPYPPFITSTLQQEGHRKLGWGAKQTMRVAQSLYENGYITYMRTDSVNLSTQAIDAARDAAMEFGKEYVSTEPKNYTSKSKVAQEAHEAIRPAGSSFIHPSQIQKEVNSDESKLYELIWKRTVACQMKSAQLVSLTVKINVEKAEFEAKGKRIEFAGYLRAYVEGTDDPEAELEDQEITLPKLKEKQIVKADSVKPEGHTTQAPARYTEASLIKKLESEGVGRPSTYSTILDTIIERDYVIKHGSALVPTYTAMIVDHYLQKYFQPLVNVKFTSKMEDDLDDIAIGKEKWRPYIKEFYTKKFHSHIKEAMANEEYPDINIGKDKDTNTDIIIKSGKYGPYLQRGEGGENNTCSLPDSLAPADLTLDSAIELLAKPQGPQILYKDEKTGKDVTQRTGRFGPYLQLGEDEETKKAKKVSLSYGPKKLPIGASLDIDNVTKEQATKIISFPLNIGEINGVKVTASVGRFGPYLKKDDDFRSIPKDKDILTLTLEDAKEIYAQEKKGRGKRKTKILKELGEEPKTSKPVQILDGPYGPYISNGTRTFAPVPKDTNIEDITLAQALELIKEKKGKKKK</sequence>
<evidence type="ECO:0000256" key="4">
    <source>
        <dbReference type="ARBA" id="ARBA00022842"/>
    </source>
</evidence>
<feature type="domain" description="Toprim" evidence="9">
    <location>
        <begin position="3"/>
        <end position="114"/>
    </location>
</feature>
<evidence type="ECO:0000259" key="10">
    <source>
        <dbReference type="PROSITE" id="PS52039"/>
    </source>
</evidence>
<dbReference type="InterPro" id="IPR025589">
    <property type="entry name" value="Toprim_C_rpt"/>
</dbReference>
<dbReference type="SMART" id="SM00436">
    <property type="entry name" value="TOP1Bc"/>
    <property type="match status" value="1"/>
</dbReference>
<dbReference type="PRINTS" id="PR00417">
    <property type="entry name" value="PRTPISMRASEI"/>
</dbReference>
<protein>
    <recommendedName>
        <fullName evidence="8">DNA topoisomerase 1</fullName>
        <ecNumber evidence="8">5.6.2.1</ecNumber>
    </recommendedName>
    <alternativeName>
        <fullName evidence="8">DNA topoisomerase I</fullName>
    </alternativeName>
</protein>
<proteinExistence type="inferred from homology"/>
<feature type="site" description="Interaction with DNA" evidence="8">
    <location>
        <position position="149"/>
    </location>
</feature>
<dbReference type="InterPro" id="IPR028612">
    <property type="entry name" value="Topoisom_1_IA"/>
</dbReference>
<dbReference type="InterPro" id="IPR034149">
    <property type="entry name" value="TOPRIM_TopoI"/>
</dbReference>
<dbReference type="Gene3D" id="3.40.50.140">
    <property type="match status" value="1"/>
</dbReference>
<feature type="site" description="Interaction with DNA" evidence="8">
    <location>
        <position position="156"/>
    </location>
</feature>
<comment type="catalytic activity">
    <reaction evidence="1 8">
        <text>ATP-independent breakage of single-stranded DNA, followed by passage and rejoining.</text>
        <dbReference type="EC" id="5.6.2.1"/>
    </reaction>
</comment>
<dbReference type="Gene3D" id="2.70.20.10">
    <property type="entry name" value="Topoisomerase I, domain 3"/>
    <property type="match status" value="1"/>
</dbReference>
<keyword evidence="3" id="KW-0479">Metal-binding</keyword>
<dbReference type="PANTHER" id="PTHR42785">
    <property type="entry name" value="DNA TOPOISOMERASE, TYPE IA, CORE"/>
    <property type="match status" value="1"/>
</dbReference>
<feature type="site" description="Interaction with DNA" evidence="8">
    <location>
        <position position="33"/>
    </location>
</feature>
<dbReference type="GO" id="GO:0003677">
    <property type="term" value="F:DNA binding"/>
    <property type="evidence" value="ECO:0007669"/>
    <property type="project" value="UniProtKB-KW"/>
</dbReference>
<feature type="active site" description="O-(5'-phospho-DNA)-tyrosine intermediate" evidence="8">
    <location>
        <position position="310"/>
    </location>
</feature>
<evidence type="ECO:0000256" key="7">
    <source>
        <dbReference type="ARBA" id="ARBA00023235"/>
    </source>
</evidence>
<reference evidence="11 12" key="1">
    <citation type="journal article" date="2016" name="Nat. Commun.">
        <title>Thousands of microbial genomes shed light on interconnected biogeochemical processes in an aquifer system.</title>
        <authorList>
            <person name="Anantharaman K."/>
            <person name="Brown C.T."/>
            <person name="Hug L.A."/>
            <person name="Sharon I."/>
            <person name="Castelle C.J."/>
            <person name="Probst A.J."/>
            <person name="Thomas B.C."/>
            <person name="Singh A."/>
            <person name="Wilkins M.J."/>
            <person name="Karaoz U."/>
            <person name="Brodie E.L."/>
            <person name="Williams K.H."/>
            <person name="Hubbard S.S."/>
            <person name="Banfield J.F."/>
        </authorList>
    </citation>
    <scope>NUCLEOTIDE SEQUENCE [LARGE SCALE GENOMIC DNA]</scope>
</reference>
<feature type="site" description="Interaction with DNA" evidence="8">
    <location>
        <position position="312"/>
    </location>
</feature>
<feature type="site" description="Interaction with DNA" evidence="8">
    <location>
        <position position="141"/>
    </location>
</feature>
<dbReference type="InterPro" id="IPR003602">
    <property type="entry name" value="Topo_IA_DNA-bd_dom"/>
</dbReference>
<dbReference type="Gene3D" id="1.10.290.10">
    <property type="entry name" value="Topoisomerase I, domain 4"/>
    <property type="match status" value="1"/>
</dbReference>
<dbReference type="EC" id="5.6.2.1" evidence="8"/>
<dbReference type="Gene3D" id="1.10.460.10">
    <property type="entry name" value="Topoisomerase I, domain 2"/>
    <property type="match status" value="1"/>
</dbReference>
<keyword evidence="7 8" id="KW-0413">Isomerase</keyword>
<dbReference type="GO" id="GO:0003917">
    <property type="term" value="F:DNA topoisomerase type I (single strand cut, ATP-independent) activity"/>
    <property type="evidence" value="ECO:0007669"/>
    <property type="project" value="UniProtKB-UniRule"/>
</dbReference>
<feature type="domain" description="Topo IA-type catalytic" evidence="10">
    <location>
        <begin position="130"/>
        <end position="576"/>
    </location>
</feature>
<dbReference type="InterPro" id="IPR023405">
    <property type="entry name" value="Topo_IA_core_domain"/>
</dbReference>
<dbReference type="SUPFAM" id="SSF56712">
    <property type="entry name" value="Prokaryotic type I DNA topoisomerase"/>
    <property type="match status" value="1"/>
</dbReference>
<dbReference type="CDD" id="cd00186">
    <property type="entry name" value="TOP1Ac"/>
    <property type="match status" value="1"/>
</dbReference>
<organism evidence="11 12">
    <name type="scientific">Candidatus Magasanikbacteria bacterium RIFCSPHIGHO2_01_FULL_33_34</name>
    <dbReference type="NCBI Taxonomy" id="1798671"/>
    <lineage>
        <taxon>Bacteria</taxon>
        <taxon>Candidatus Magasanikiibacteriota</taxon>
    </lineage>
</organism>
<evidence type="ECO:0000256" key="5">
    <source>
        <dbReference type="ARBA" id="ARBA00023029"/>
    </source>
</evidence>
<dbReference type="PROSITE" id="PS52039">
    <property type="entry name" value="TOPO_IA_2"/>
    <property type="match status" value="1"/>
</dbReference>
<dbReference type="Pfam" id="PF13368">
    <property type="entry name" value="Toprim_C_rpt"/>
    <property type="match status" value="3"/>
</dbReference>
<evidence type="ECO:0000256" key="3">
    <source>
        <dbReference type="ARBA" id="ARBA00022723"/>
    </source>
</evidence>
<dbReference type="SMART" id="SM00493">
    <property type="entry name" value="TOPRIM"/>
    <property type="match status" value="1"/>
</dbReference>
<dbReference type="PROSITE" id="PS00396">
    <property type="entry name" value="TOPO_IA_1"/>
    <property type="match status" value="1"/>
</dbReference>
<comment type="function">
    <text evidence="8">Releases the supercoiling and torsional tension of DNA, which is introduced during the DNA replication and transcription, by transiently cleaving and rejoining one strand of the DNA duplex. Introduces a single-strand break via transesterification at a target site in duplex DNA. The scissile phosphodiester is attacked by the catalytic tyrosine of the enzyme, resulting in the formation of a DNA-(5'-phosphotyrosyl)-enzyme intermediate and the expulsion of a 3'-OH DNA strand. The free DNA strand then undergoes passage around the unbroken strand, thus removing DNA supercoils. Finally, in the religation step, the DNA 3'-OH attacks the covalent intermediate to expel the active-site tyrosine and restore the DNA phosphodiester backbone.</text>
</comment>
<dbReference type="Pfam" id="PF01751">
    <property type="entry name" value="Toprim"/>
    <property type="match status" value="1"/>
</dbReference>
<keyword evidence="6 8" id="KW-0238">DNA-binding</keyword>
<dbReference type="SMART" id="SM00437">
    <property type="entry name" value="TOP1Ac"/>
    <property type="match status" value="1"/>
</dbReference>
<evidence type="ECO:0000256" key="1">
    <source>
        <dbReference type="ARBA" id="ARBA00000213"/>
    </source>
</evidence>
<dbReference type="InterPro" id="IPR005733">
    <property type="entry name" value="TopoI_bac-type"/>
</dbReference>
<dbReference type="InterPro" id="IPR013825">
    <property type="entry name" value="Topo_IA_cen_sub2"/>
</dbReference>
<dbReference type="GO" id="GO:0006265">
    <property type="term" value="P:DNA topological change"/>
    <property type="evidence" value="ECO:0007669"/>
    <property type="project" value="UniProtKB-UniRule"/>
</dbReference>
<evidence type="ECO:0000313" key="11">
    <source>
        <dbReference type="EMBL" id="OGH60169.1"/>
    </source>
</evidence>
<dbReference type="AlphaFoldDB" id="A0A1F6LLF1"/>
<dbReference type="InterPro" id="IPR003601">
    <property type="entry name" value="Topo_IA_2"/>
</dbReference>
<evidence type="ECO:0000256" key="6">
    <source>
        <dbReference type="ARBA" id="ARBA00023125"/>
    </source>
</evidence>
<dbReference type="InterPro" id="IPR013826">
    <property type="entry name" value="Topo_IA_cen_sub3"/>
</dbReference>
<dbReference type="InterPro" id="IPR023406">
    <property type="entry name" value="Topo_IA_AS"/>
</dbReference>
<keyword evidence="5 8" id="KW-0799">Topoisomerase</keyword>
<dbReference type="Pfam" id="PF01131">
    <property type="entry name" value="Topoisom_bac"/>
    <property type="match status" value="1"/>
</dbReference>
<dbReference type="InterPro" id="IPR006171">
    <property type="entry name" value="TOPRIM_dom"/>
</dbReference>
<dbReference type="InterPro" id="IPR000380">
    <property type="entry name" value="Topo_IA"/>
</dbReference>
<comment type="caution">
    <text evidence="11">The sequence shown here is derived from an EMBL/GenBank/DDBJ whole genome shotgun (WGS) entry which is preliminary data.</text>
</comment>
<comment type="subunit">
    <text evidence="8">Monomer.</text>
</comment>
<dbReference type="EMBL" id="MFPS01000002">
    <property type="protein sequence ID" value="OGH60169.1"/>
    <property type="molecule type" value="Genomic_DNA"/>
</dbReference>
<evidence type="ECO:0000256" key="8">
    <source>
        <dbReference type="HAMAP-Rule" id="MF_00952"/>
    </source>
</evidence>
<feature type="site" description="Interaction with DNA" evidence="8">
    <location>
        <position position="140"/>
    </location>
</feature>
<keyword evidence="4" id="KW-0460">Magnesium</keyword>
<dbReference type="GO" id="GO:0046872">
    <property type="term" value="F:metal ion binding"/>
    <property type="evidence" value="ECO:0007669"/>
    <property type="project" value="UniProtKB-KW"/>
</dbReference>
<feature type="site" description="Interaction with DNA" evidence="8">
    <location>
        <position position="144"/>
    </location>
</feature>
<dbReference type="InterPro" id="IPR013824">
    <property type="entry name" value="Topo_IA_cen_sub1"/>
</dbReference>
<dbReference type="Proteomes" id="UP000177067">
    <property type="component" value="Unassembled WGS sequence"/>
</dbReference>
<comment type="similarity">
    <text evidence="2 8">Belongs to the type IA topoisomerase family.</text>
</comment>
<feature type="region of interest" description="Interaction with DNA" evidence="8">
    <location>
        <begin position="164"/>
        <end position="169"/>
    </location>
</feature>
<gene>
    <name evidence="8" type="primary">topA</name>
    <name evidence="11" type="ORF">A2725_04655</name>
</gene>
<dbReference type="PROSITE" id="PS50880">
    <property type="entry name" value="TOPRIM"/>
    <property type="match status" value="1"/>
</dbReference>
<feature type="site" description="Interaction with DNA" evidence="8">
    <location>
        <position position="506"/>
    </location>
</feature>
<dbReference type="CDD" id="cd03363">
    <property type="entry name" value="TOPRIM_TopoIA_TopoI"/>
    <property type="match status" value="1"/>
</dbReference>